<feature type="signal peptide" evidence="5">
    <location>
        <begin position="1"/>
        <end position="39"/>
    </location>
</feature>
<name>A0A2M7FZG6_9BACT</name>
<keyword evidence="5" id="KW-0732">Signal</keyword>
<evidence type="ECO:0000313" key="7">
    <source>
        <dbReference type="EMBL" id="PIW14741.1"/>
    </source>
</evidence>
<evidence type="ECO:0000259" key="6">
    <source>
        <dbReference type="PROSITE" id="PS51935"/>
    </source>
</evidence>
<dbReference type="GO" id="GO:0008234">
    <property type="term" value="F:cysteine-type peptidase activity"/>
    <property type="evidence" value="ECO:0007669"/>
    <property type="project" value="UniProtKB-KW"/>
</dbReference>
<dbReference type="EMBL" id="PFFQ01000056">
    <property type="protein sequence ID" value="PIW14741.1"/>
    <property type="molecule type" value="Genomic_DNA"/>
</dbReference>
<accession>A0A2M7FZG6</accession>
<feature type="chain" id="PRO_5014973600" evidence="5">
    <location>
        <begin position="40"/>
        <end position="171"/>
    </location>
</feature>
<keyword evidence="3" id="KW-0378">Hydrolase</keyword>
<dbReference type="GO" id="GO:0006508">
    <property type="term" value="P:proteolysis"/>
    <property type="evidence" value="ECO:0007669"/>
    <property type="project" value="UniProtKB-KW"/>
</dbReference>
<feature type="domain" description="NlpC/P60" evidence="6">
    <location>
        <begin position="44"/>
        <end position="167"/>
    </location>
</feature>
<reference evidence="7 8" key="1">
    <citation type="submission" date="2017-09" db="EMBL/GenBank/DDBJ databases">
        <title>Depth-based differentiation of microbial function through sediment-hosted aquifers and enrichment of novel symbionts in the deep terrestrial subsurface.</title>
        <authorList>
            <person name="Probst A.J."/>
            <person name="Ladd B."/>
            <person name="Jarett J.K."/>
            <person name="Geller-Mcgrath D.E."/>
            <person name="Sieber C.M."/>
            <person name="Emerson J.B."/>
            <person name="Anantharaman K."/>
            <person name="Thomas B.C."/>
            <person name="Malmstrom R."/>
            <person name="Stieglmeier M."/>
            <person name="Klingl A."/>
            <person name="Woyke T."/>
            <person name="Ryan C.M."/>
            <person name="Banfield J.F."/>
        </authorList>
    </citation>
    <scope>NUCLEOTIDE SEQUENCE [LARGE SCALE GENOMIC DNA]</scope>
    <source>
        <strain evidence="7">CG17_big_fil_post_rev_8_21_14_2_50_48_46</strain>
    </source>
</reference>
<dbReference type="PANTHER" id="PTHR47053">
    <property type="entry name" value="MUREIN DD-ENDOPEPTIDASE MEPH-RELATED"/>
    <property type="match status" value="1"/>
</dbReference>
<dbReference type="AlphaFoldDB" id="A0A2M7FZG6"/>
<dbReference type="Proteomes" id="UP000231019">
    <property type="component" value="Unassembled WGS sequence"/>
</dbReference>
<keyword evidence="2" id="KW-0645">Protease</keyword>
<evidence type="ECO:0000313" key="8">
    <source>
        <dbReference type="Proteomes" id="UP000231019"/>
    </source>
</evidence>
<evidence type="ECO:0000256" key="3">
    <source>
        <dbReference type="ARBA" id="ARBA00022801"/>
    </source>
</evidence>
<evidence type="ECO:0000256" key="5">
    <source>
        <dbReference type="SAM" id="SignalP"/>
    </source>
</evidence>
<comment type="similarity">
    <text evidence="1">Belongs to the peptidase C40 family.</text>
</comment>
<dbReference type="InterPro" id="IPR051202">
    <property type="entry name" value="Peptidase_C40"/>
</dbReference>
<organism evidence="7 8">
    <name type="scientific">bacterium (Candidatus Blackallbacteria) CG17_big_fil_post_rev_8_21_14_2_50_48_46</name>
    <dbReference type="NCBI Taxonomy" id="2014261"/>
    <lineage>
        <taxon>Bacteria</taxon>
        <taxon>Candidatus Blackallbacteria</taxon>
    </lineage>
</organism>
<sequence>MRLSESTLKRGKKRMFKRFLATSAILAVCLSLPHMPAQATSSVSQFGREVVFSAQQHIGLPYIWGGEDPNRGFDCSGLVKFTFEEFNITLPHRADLQFNYGVTVKREELQPGDIVFFSTGGYPIGHVGIYAGNDQFIHAPRRGKPIQINSLSDGWYSQRYVGAKRMTPDYF</sequence>
<keyword evidence="4" id="KW-0788">Thiol protease</keyword>
<dbReference type="PANTHER" id="PTHR47053:SF1">
    <property type="entry name" value="MUREIN DD-ENDOPEPTIDASE MEPH-RELATED"/>
    <property type="match status" value="1"/>
</dbReference>
<dbReference type="Pfam" id="PF00877">
    <property type="entry name" value="NLPC_P60"/>
    <property type="match status" value="1"/>
</dbReference>
<dbReference type="InterPro" id="IPR000064">
    <property type="entry name" value="NLP_P60_dom"/>
</dbReference>
<gene>
    <name evidence="7" type="ORF">COW36_20265</name>
</gene>
<dbReference type="Gene3D" id="3.90.1720.10">
    <property type="entry name" value="endopeptidase domain like (from Nostoc punctiforme)"/>
    <property type="match status" value="1"/>
</dbReference>
<comment type="caution">
    <text evidence="7">The sequence shown here is derived from an EMBL/GenBank/DDBJ whole genome shotgun (WGS) entry which is preliminary data.</text>
</comment>
<dbReference type="PROSITE" id="PS51935">
    <property type="entry name" value="NLPC_P60"/>
    <property type="match status" value="1"/>
</dbReference>
<dbReference type="InterPro" id="IPR038765">
    <property type="entry name" value="Papain-like_cys_pep_sf"/>
</dbReference>
<evidence type="ECO:0000256" key="4">
    <source>
        <dbReference type="ARBA" id="ARBA00022807"/>
    </source>
</evidence>
<proteinExistence type="inferred from homology"/>
<evidence type="ECO:0000256" key="2">
    <source>
        <dbReference type="ARBA" id="ARBA00022670"/>
    </source>
</evidence>
<dbReference type="SUPFAM" id="SSF54001">
    <property type="entry name" value="Cysteine proteinases"/>
    <property type="match status" value="1"/>
</dbReference>
<evidence type="ECO:0000256" key="1">
    <source>
        <dbReference type="ARBA" id="ARBA00007074"/>
    </source>
</evidence>
<protein>
    <submittedName>
        <fullName evidence="7">Peptidase P60</fullName>
    </submittedName>
</protein>